<dbReference type="GO" id="GO:0000723">
    <property type="term" value="P:telomere maintenance"/>
    <property type="evidence" value="ECO:0007669"/>
    <property type="project" value="InterPro"/>
</dbReference>
<dbReference type="PANTHER" id="PTHR10492:SF57">
    <property type="entry name" value="ATP-DEPENDENT DNA HELICASE"/>
    <property type="match status" value="1"/>
</dbReference>
<dbReference type="SUPFAM" id="SSF52540">
    <property type="entry name" value="P-loop containing nucleoside triphosphate hydrolases"/>
    <property type="match status" value="1"/>
</dbReference>
<accession>A0A183FK73</accession>
<dbReference type="EC" id="5.6.2.3" evidence="1"/>
<evidence type="ECO:0000313" key="5">
    <source>
        <dbReference type="Proteomes" id="UP000050761"/>
    </source>
</evidence>
<dbReference type="AlphaFoldDB" id="A0A183FK73"/>
<dbReference type="GO" id="GO:0016787">
    <property type="term" value="F:hydrolase activity"/>
    <property type="evidence" value="ECO:0007669"/>
    <property type="project" value="UniProtKB-KW"/>
</dbReference>
<keyword evidence="5" id="KW-1185">Reference proteome</keyword>
<comment type="similarity">
    <text evidence="1">Belongs to the helicase family.</text>
</comment>
<dbReference type="WBParaSite" id="HPBE_0000750701-mRNA-1">
    <property type="protein sequence ID" value="HPBE_0000750701-mRNA-1"/>
    <property type="gene ID" value="HPBE_0000750701"/>
</dbReference>
<feature type="domain" description="DNA helicase Pif1-like DEAD-box helicase" evidence="2">
    <location>
        <begin position="2"/>
        <end position="41"/>
    </location>
</feature>
<keyword evidence="1" id="KW-0227">DNA damage</keyword>
<evidence type="ECO:0000259" key="3">
    <source>
        <dbReference type="Pfam" id="PF21530"/>
    </source>
</evidence>
<keyword evidence="1" id="KW-0378">Hydrolase</keyword>
<dbReference type="InterPro" id="IPR049163">
    <property type="entry name" value="Pif1-like_2B_dom"/>
</dbReference>
<accession>A0A3P8BI36</accession>
<dbReference type="Pfam" id="PF05970">
    <property type="entry name" value="PIF1"/>
    <property type="match status" value="1"/>
</dbReference>
<dbReference type="GO" id="GO:0043139">
    <property type="term" value="F:5'-3' DNA helicase activity"/>
    <property type="evidence" value="ECO:0007669"/>
    <property type="project" value="UniProtKB-EC"/>
</dbReference>
<name>A0A183FK73_HELPZ</name>
<reference evidence="4 5" key="1">
    <citation type="submission" date="2018-11" db="EMBL/GenBank/DDBJ databases">
        <authorList>
            <consortium name="Pathogen Informatics"/>
        </authorList>
    </citation>
    <scope>NUCLEOTIDE SEQUENCE [LARGE SCALE GENOMIC DNA]</scope>
</reference>
<keyword evidence="1" id="KW-0547">Nucleotide-binding</keyword>
<dbReference type="GO" id="GO:0005524">
    <property type="term" value="F:ATP binding"/>
    <property type="evidence" value="ECO:0007669"/>
    <property type="project" value="UniProtKB-KW"/>
</dbReference>
<dbReference type="Proteomes" id="UP000050761">
    <property type="component" value="Unassembled WGS sequence"/>
</dbReference>
<feature type="domain" description="DNA helicase Pif1-like 2B" evidence="3">
    <location>
        <begin position="110"/>
        <end position="153"/>
    </location>
</feature>
<dbReference type="GO" id="GO:0006310">
    <property type="term" value="P:DNA recombination"/>
    <property type="evidence" value="ECO:0007669"/>
    <property type="project" value="UniProtKB-KW"/>
</dbReference>
<gene>
    <name evidence="4" type="ORF">HPBE_LOCUS7508</name>
</gene>
<keyword evidence="1" id="KW-0347">Helicase</keyword>
<comment type="cofactor">
    <cofactor evidence="1">
        <name>Mg(2+)</name>
        <dbReference type="ChEBI" id="CHEBI:18420"/>
    </cofactor>
</comment>
<reference evidence="6" key="2">
    <citation type="submission" date="2019-09" db="UniProtKB">
        <authorList>
            <consortium name="WormBaseParasite"/>
        </authorList>
    </citation>
    <scope>IDENTIFICATION</scope>
</reference>
<dbReference type="OrthoDB" id="272985at2759"/>
<dbReference type="GO" id="GO:0006281">
    <property type="term" value="P:DNA repair"/>
    <property type="evidence" value="ECO:0007669"/>
    <property type="project" value="UniProtKB-KW"/>
</dbReference>
<evidence type="ECO:0000313" key="4">
    <source>
        <dbReference type="EMBL" id="VDO72545.1"/>
    </source>
</evidence>
<evidence type="ECO:0000256" key="1">
    <source>
        <dbReference type="RuleBase" id="RU363044"/>
    </source>
</evidence>
<keyword evidence="1" id="KW-0067">ATP-binding</keyword>
<evidence type="ECO:0000259" key="2">
    <source>
        <dbReference type="Pfam" id="PF05970"/>
    </source>
</evidence>
<evidence type="ECO:0000313" key="6">
    <source>
        <dbReference type="WBParaSite" id="HPBE_0000750701-mRNA-1"/>
    </source>
</evidence>
<organism evidence="5 6">
    <name type="scientific">Heligmosomoides polygyrus</name>
    <name type="common">Parasitic roundworm</name>
    <dbReference type="NCBI Taxonomy" id="6339"/>
    <lineage>
        <taxon>Eukaryota</taxon>
        <taxon>Metazoa</taxon>
        <taxon>Ecdysozoa</taxon>
        <taxon>Nematoda</taxon>
        <taxon>Chromadorea</taxon>
        <taxon>Rhabditida</taxon>
        <taxon>Rhabditina</taxon>
        <taxon>Rhabditomorpha</taxon>
        <taxon>Strongyloidea</taxon>
        <taxon>Heligmosomidae</taxon>
        <taxon>Heligmosomoides</taxon>
    </lineage>
</organism>
<comment type="catalytic activity">
    <reaction evidence="1">
        <text>ATP + H2O = ADP + phosphate + H(+)</text>
        <dbReference type="Rhea" id="RHEA:13065"/>
        <dbReference type="ChEBI" id="CHEBI:15377"/>
        <dbReference type="ChEBI" id="CHEBI:15378"/>
        <dbReference type="ChEBI" id="CHEBI:30616"/>
        <dbReference type="ChEBI" id="CHEBI:43474"/>
        <dbReference type="ChEBI" id="CHEBI:456216"/>
        <dbReference type="EC" id="5.6.2.3"/>
    </reaction>
</comment>
<dbReference type="InterPro" id="IPR027417">
    <property type="entry name" value="P-loop_NTPase"/>
</dbReference>
<dbReference type="Pfam" id="PF21530">
    <property type="entry name" value="Pif1_2B_dom"/>
    <property type="match status" value="1"/>
</dbReference>
<keyword evidence="1" id="KW-0234">DNA repair</keyword>
<dbReference type="InterPro" id="IPR010285">
    <property type="entry name" value="DNA_helicase_pif1-like_DEAD"/>
</dbReference>
<dbReference type="PANTHER" id="PTHR10492">
    <property type="match status" value="1"/>
</dbReference>
<sequence>MLLGRDFRQVLPVIEQGSRRDFVEVCLKMSVLWSLFEIQKLITYIGNFWEALNGGNSDFSVLAILTPKNVDALRINDYVLDRLSGDKIVFLSDDEAMVEVPSNTLNFPTKFLNKMTPTGMPPKALNLKVGCMVMLLRNLDVGNGLCNGTRPIVRSIGRRVLVCEHAVGSRKGSQVLLPRIDGYFSQNLPFRLRRRQFPIRLLFAMTINKFFVKVLNDRYDALRVPRARRIVWSTLARDRNGNAVGAQLDDQQDDR</sequence>
<protein>
    <recommendedName>
        <fullName evidence="1">ATP-dependent DNA helicase</fullName>
        <ecNumber evidence="1">5.6.2.3</ecNumber>
    </recommendedName>
</protein>
<dbReference type="EMBL" id="UZAH01025906">
    <property type="protein sequence ID" value="VDO72545.1"/>
    <property type="molecule type" value="Genomic_DNA"/>
</dbReference>
<keyword evidence="1" id="KW-0233">DNA recombination</keyword>
<proteinExistence type="inferred from homology"/>